<accession>A0A5Q0TX70</accession>
<dbReference type="AlphaFoldDB" id="A0A5Q0TX70"/>
<dbReference type="NCBIfam" id="TIGR04445">
    <property type="entry name" value="preny_LynF_TruF"/>
    <property type="match status" value="1"/>
</dbReference>
<evidence type="ECO:0000313" key="1">
    <source>
        <dbReference type="EMBL" id="QGA72591.1"/>
    </source>
</evidence>
<dbReference type="InterPro" id="IPR031037">
    <property type="entry name" value="Preny_LynF_TruF"/>
</dbReference>
<name>A0A5Q0TX70_DESSP</name>
<organism evidence="1">
    <name type="scientific">Desmonostoc sp. (strain PCC 7906)</name>
    <name type="common">Nostoc sp. (strain PCC 7906)</name>
    <dbReference type="NCBI Taxonomy" id="1181"/>
    <lineage>
        <taxon>Bacteria</taxon>
        <taxon>Bacillati</taxon>
        <taxon>Cyanobacteriota</taxon>
        <taxon>Cyanophyceae</taxon>
        <taxon>Nostocales</taxon>
        <taxon>Nostocaceae</taxon>
        <taxon>Desmonostoc</taxon>
    </lineage>
</organism>
<reference evidence="1" key="1">
    <citation type="journal article" date="2019" name="ACS Chem. Biol.">
        <title>Biosynthesis of the bis-prenylated alkaloids muscoride A and B.</title>
        <authorList>
            <person name="Mattila A."/>
            <person name="Andsten R.M."/>
            <person name="Jumppanen M."/>
            <person name="Assante M."/>
            <person name="Jokela J."/>
            <person name="Wahlsten M."/>
            <person name="Mikula K.M."/>
            <person name="Sigindere C."/>
            <person name="Kwak D.H."/>
            <person name="Gugger M."/>
            <person name="Koskela H."/>
            <person name="Sivonen K."/>
            <person name="Liu X."/>
            <person name="Yli-Kauhaluoma J."/>
            <person name="Iwai H."/>
            <person name="Fewer D.P."/>
        </authorList>
    </citation>
    <scope>NUCLEOTIDE SEQUENCE</scope>
    <source>
        <strain evidence="1">PCC 7906</strain>
    </source>
</reference>
<proteinExistence type="predicted"/>
<dbReference type="EMBL" id="MK806443">
    <property type="protein sequence ID" value="QGA72591.1"/>
    <property type="molecule type" value="Genomic_DNA"/>
</dbReference>
<dbReference type="Pfam" id="PF19156">
    <property type="entry name" value="DUF5838"/>
    <property type="match status" value="1"/>
</dbReference>
<gene>
    <name evidence="1" type="primary">musF2</name>
</gene>
<sequence>MVTYKPIPTDSERYLEYIRKHQLAFDIYEDLYPLKLFEDFVQAEGRKESWFYNCCNIDKDQLYPARFTFGYPPQKEAKLLHNPQRQLQEVFHFFRQVENRPEVKLNYRFIHQFFSIHPDVRGICWVGVGVDTRTVITESRLKLFIGLKDAPDKVETAITLCGDSPTLRAFLLNDYNNYLLIGFDLFFDNHSEIELYPTIFEDKLRLSNVRSQITPLLPPRALPLLDQCEVFQIGISPANDSNILYFDDVYDPNNFVDNFGNEMVKKVHAYYRHQPIKKLLIGAPEKDFYAQSIEHAKLYYRMN</sequence>
<protein>
    <submittedName>
        <fullName evidence="1">MusF2</fullName>
    </submittedName>
</protein>